<feature type="region of interest" description="Disordered" evidence="1">
    <location>
        <begin position="1"/>
        <end position="49"/>
    </location>
</feature>
<evidence type="ECO:0000313" key="3">
    <source>
        <dbReference type="Proteomes" id="UP000199444"/>
    </source>
</evidence>
<name>A0A1H1EGN2_9BACI</name>
<dbReference type="Proteomes" id="UP000199444">
    <property type="component" value="Unassembled WGS sequence"/>
</dbReference>
<protein>
    <recommendedName>
        <fullName evidence="4">Competence protein</fullName>
    </recommendedName>
</protein>
<feature type="compositionally biased region" description="Basic residues" evidence="1">
    <location>
        <begin position="1"/>
        <end position="11"/>
    </location>
</feature>
<evidence type="ECO:0000313" key="2">
    <source>
        <dbReference type="EMBL" id="SDQ87877.1"/>
    </source>
</evidence>
<evidence type="ECO:0008006" key="4">
    <source>
        <dbReference type="Google" id="ProtNLM"/>
    </source>
</evidence>
<dbReference type="RefSeq" id="WP_175476774.1">
    <property type="nucleotide sequence ID" value="NZ_FNKD01000003.1"/>
</dbReference>
<dbReference type="EMBL" id="FNKD01000003">
    <property type="protein sequence ID" value="SDQ87877.1"/>
    <property type="molecule type" value="Genomic_DNA"/>
</dbReference>
<sequence>MGKRNKSRRFSQHSADSVKKHDERFPYRSRFSDVERKREEADSHTVGGF</sequence>
<feature type="compositionally biased region" description="Basic and acidic residues" evidence="1">
    <location>
        <begin position="16"/>
        <end position="43"/>
    </location>
</feature>
<accession>A0A1H1EGN2</accession>
<evidence type="ECO:0000256" key="1">
    <source>
        <dbReference type="SAM" id="MobiDB-lite"/>
    </source>
</evidence>
<gene>
    <name evidence="2" type="ORF">SAMN05216231_2880</name>
</gene>
<keyword evidence="3" id="KW-1185">Reference proteome</keyword>
<dbReference type="AlphaFoldDB" id="A0A1H1EGN2"/>
<organism evidence="2 3">
    <name type="scientific">Virgibacillus salinus</name>
    <dbReference type="NCBI Taxonomy" id="553311"/>
    <lineage>
        <taxon>Bacteria</taxon>
        <taxon>Bacillati</taxon>
        <taxon>Bacillota</taxon>
        <taxon>Bacilli</taxon>
        <taxon>Bacillales</taxon>
        <taxon>Bacillaceae</taxon>
        <taxon>Virgibacillus</taxon>
    </lineage>
</organism>
<dbReference type="STRING" id="553311.SAMN05216231_2880"/>
<proteinExistence type="predicted"/>
<reference evidence="2 3" key="1">
    <citation type="submission" date="2016-10" db="EMBL/GenBank/DDBJ databases">
        <authorList>
            <person name="de Groot N.N."/>
        </authorList>
    </citation>
    <scope>NUCLEOTIDE SEQUENCE [LARGE SCALE GENOMIC DNA]</scope>
    <source>
        <strain evidence="2 3">CGMCC 1.10449</strain>
    </source>
</reference>